<sequence>MTTSSTLRKAPRNKQTRNHFTGVTPIEETPELRESFDLLQSHSDNPSFLHHQDPTRPLYADVDSSKKRIAVMVYHVLGDPEPTLDDIRLPVDIEREEDEEERGETTLVV</sequence>
<comment type="caution">
    <text evidence="2">The sequence shown here is derived from an EMBL/GenBank/DDBJ whole genome shotgun (WGS) entry which is preliminary data.</text>
</comment>
<dbReference type="EMBL" id="MU006099">
    <property type="protein sequence ID" value="KAF2837555.1"/>
    <property type="molecule type" value="Genomic_DNA"/>
</dbReference>
<dbReference type="OrthoDB" id="5106181at2759"/>
<evidence type="ECO:0000313" key="2">
    <source>
        <dbReference type="EMBL" id="KAF2837555.1"/>
    </source>
</evidence>
<name>A0A9P4VPR0_9PEZI</name>
<dbReference type="Proteomes" id="UP000799429">
    <property type="component" value="Unassembled WGS sequence"/>
</dbReference>
<evidence type="ECO:0000313" key="3">
    <source>
        <dbReference type="Proteomes" id="UP000799429"/>
    </source>
</evidence>
<protein>
    <submittedName>
        <fullName evidence="2">Uncharacterized protein</fullName>
    </submittedName>
</protein>
<dbReference type="AlphaFoldDB" id="A0A9P4VPR0"/>
<accession>A0A9P4VPR0</accession>
<gene>
    <name evidence="2" type="ORF">M501DRAFT_1032784</name>
</gene>
<proteinExistence type="predicted"/>
<organism evidence="2 3">
    <name type="scientific">Patellaria atrata CBS 101060</name>
    <dbReference type="NCBI Taxonomy" id="1346257"/>
    <lineage>
        <taxon>Eukaryota</taxon>
        <taxon>Fungi</taxon>
        <taxon>Dikarya</taxon>
        <taxon>Ascomycota</taxon>
        <taxon>Pezizomycotina</taxon>
        <taxon>Dothideomycetes</taxon>
        <taxon>Dothideomycetes incertae sedis</taxon>
        <taxon>Patellariales</taxon>
        <taxon>Patellariaceae</taxon>
        <taxon>Patellaria</taxon>
    </lineage>
</organism>
<keyword evidence="3" id="KW-1185">Reference proteome</keyword>
<feature type="region of interest" description="Disordered" evidence="1">
    <location>
        <begin position="1"/>
        <end position="29"/>
    </location>
</feature>
<evidence type="ECO:0000256" key="1">
    <source>
        <dbReference type="SAM" id="MobiDB-lite"/>
    </source>
</evidence>
<reference evidence="2" key="1">
    <citation type="journal article" date="2020" name="Stud. Mycol.">
        <title>101 Dothideomycetes genomes: a test case for predicting lifestyles and emergence of pathogens.</title>
        <authorList>
            <person name="Haridas S."/>
            <person name="Albert R."/>
            <person name="Binder M."/>
            <person name="Bloem J."/>
            <person name="Labutti K."/>
            <person name="Salamov A."/>
            <person name="Andreopoulos B."/>
            <person name="Baker S."/>
            <person name="Barry K."/>
            <person name="Bills G."/>
            <person name="Bluhm B."/>
            <person name="Cannon C."/>
            <person name="Castanera R."/>
            <person name="Culley D."/>
            <person name="Daum C."/>
            <person name="Ezra D."/>
            <person name="Gonzalez J."/>
            <person name="Henrissat B."/>
            <person name="Kuo A."/>
            <person name="Liang C."/>
            <person name="Lipzen A."/>
            <person name="Lutzoni F."/>
            <person name="Magnuson J."/>
            <person name="Mondo S."/>
            <person name="Nolan M."/>
            <person name="Ohm R."/>
            <person name="Pangilinan J."/>
            <person name="Park H.-J."/>
            <person name="Ramirez L."/>
            <person name="Alfaro M."/>
            <person name="Sun H."/>
            <person name="Tritt A."/>
            <person name="Yoshinaga Y."/>
            <person name="Zwiers L.-H."/>
            <person name="Turgeon B."/>
            <person name="Goodwin S."/>
            <person name="Spatafora J."/>
            <person name="Crous P."/>
            <person name="Grigoriev I."/>
        </authorList>
    </citation>
    <scope>NUCLEOTIDE SEQUENCE</scope>
    <source>
        <strain evidence="2">CBS 101060</strain>
    </source>
</reference>